<dbReference type="Proteomes" id="UP000526625">
    <property type="component" value="Unassembled WGS sequence"/>
</dbReference>
<evidence type="ECO:0000313" key="4">
    <source>
        <dbReference type="Proteomes" id="UP000471190"/>
    </source>
</evidence>
<dbReference type="EMBL" id="JAADZA010000052">
    <property type="protein sequence ID" value="NEV14784.1"/>
    <property type="molecule type" value="Genomic_DNA"/>
</dbReference>
<keyword evidence="3" id="KW-0614">Plasmid</keyword>
<dbReference type="Proteomes" id="UP000471190">
    <property type="component" value="Unassembled WGS sequence"/>
</dbReference>
<keyword evidence="1" id="KW-0472">Membrane</keyword>
<name>A0A6P1CJ67_RHITR</name>
<protein>
    <submittedName>
        <fullName evidence="3">Uncharacterized protein</fullName>
    </submittedName>
</protein>
<keyword evidence="1" id="KW-0812">Transmembrane</keyword>
<organism evidence="3 4">
    <name type="scientific">Rhizobium tropici</name>
    <dbReference type="NCBI Taxonomy" id="398"/>
    <lineage>
        <taxon>Bacteria</taxon>
        <taxon>Pseudomonadati</taxon>
        <taxon>Pseudomonadota</taxon>
        <taxon>Alphaproteobacteria</taxon>
        <taxon>Hyphomicrobiales</taxon>
        <taxon>Rhizobiaceae</taxon>
        <taxon>Rhizobium/Agrobacterium group</taxon>
        <taxon>Rhizobium</taxon>
    </lineage>
</organism>
<evidence type="ECO:0000313" key="3">
    <source>
        <dbReference type="EMBL" id="NEV14784.1"/>
    </source>
</evidence>
<reference evidence="3 4" key="1">
    <citation type="submission" date="2020-02" db="EMBL/GenBank/DDBJ databases">
        <title>Draft genome sequence of Rhizobium tropici.</title>
        <authorList>
            <person name="Khayi S."/>
            <person name="Jemo M."/>
        </authorList>
    </citation>
    <scope>NUCLEOTIDE SEQUENCE [LARGE SCALE GENOMIC DNA]</scope>
    <source>
        <strain evidence="3 4">A12</strain>
        <plasmid evidence="3">pA12b</plasmid>
    </source>
</reference>
<accession>A0A6P1CJ67</accession>
<keyword evidence="1" id="KW-1133">Transmembrane helix</keyword>
<keyword evidence="5" id="KW-1185">Reference proteome</keyword>
<sequence length="58" mass="6551">MFFEAPSDVVAAAVMRLSCGVLIFWRAWLGLGWTPLLRRPDDANIEDLLPFNFKSQPA</sequence>
<comment type="caution">
    <text evidence="3">The sequence shown here is derived from an EMBL/GenBank/DDBJ whole genome shotgun (WGS) entry which is preliminary data.</text>
</comment>
<proteinExistence type="predicted"/>
<reference evidence="2 5" key="2">
    <citation type="submission" date="2020-08" db="EMBL/GenBank/DDBJ databases">
        <title>Genomic Encyclopedia of Type Strains, Phase IV (KMG-V): Genome sequencing to study the core and pangenomes of soil and plant-associated prokaryotes.</title>
        <authorList>
            <person name="Whitman W."/>
        </authorList>
    </citation>
    <scope>NUCLEOTIDE SEQUENCE [LARGE SCALE GENOMIC DNA]</scope>
    <source>
        <strain evidence="2 5">SEMIA 4059</strain>
    </source>
</reference>
<geneLocation type="plasmid" evidence="3">
    <name>pA12b</name>
</geneLocation>
<evidence type="ECO:0000313" key="2">
    <source>
        <dbReference type="EMBL" id="MBB6495563.1"/>
    </source>
</evidence>
<gene>
    <name evidence="2" type="ORF">GGD45_006029</name>
    <name evidence="3" type="ORF">GXW80_27790</name>
</gene>
<dbReference type="RefSeq" id="WP_154660804.1">
    <property type="nucleotide sequence ID" value="NZ_JAADZA010000052.1"/>
</dbReference>
<evidence type="ECO:0000256" key="1">
    <source>
        <dbReference type="SAM" id="Phobius"/>
    </source>
</evidence>
<dbReference type="EMBL" id="JACHBF010000033">
    <property type="protein sequence ID" value="MBB6495563.1"/>
    <property type="molecule type" value="Genomic_DNA"/>
</dbReference>
<evidence type="ECO:0000313" key="5">
    <source>
        <dbReference type="Proteomes" id="UP000526625"/>
    </source>
</evidence>
<feature type="transmembrane region" description="Helical" evidence="1">
    <location>
        <begin position="12"/>
        <end position="29"/>
    </location>
</feature>
<dbReference type="AlphaFoldDB" id="A0A6P1CJ67"/>